<keyword evidence="3" id="KW-1185">Reference proteome</keyword>
<sequence length="89" mass="9727">MRKIALIGCGAVIGLLALTAHYVVERLFGFNLPDFTVYITAAIAAPVFGIVQFDHKTFSRAFAEKSKLVIDRLGFRTCGVGCLSRPAYM</sequence>
<protein>
    <submittedName>
        <fullName evidence="2">Putative 2 transmembrane helical domains containing protein</fullName>
    </submittedName>
</protein>
<dbReference type="EMBL" id="MG922974">
    <property type="protein sequence ID" value="AVJ48938.1"/>
    <property type="molecule type" value="Genomic_DNA"/>
</dbReference>
<evidence type="ECO:0000313" key="3">
    <source>
        <dbReference type="Proteomes" id="UP000241488"/>
    </source>
</evidence>
<accession>A0A2P1CCI1</accession>
<evidence type="ECO:0000256" key="1">
    <source>
        <dbReference type="SAM" id="Phobius"/>
    </source>
</evidence>
<evidence type="ECO:0000313" key="2">
    <source>
        <dbReference type="EMBL" id="AVJ48938.1"/>
    </source>
</evidence>
<keyword evidence="1 2" id="KW-0812">Transmembrane</keyword>
<dbReference type="Proteomes" id="UP000241488">
    <property type="component" value="Segment"/>
</dbReference>
<reference evidence="3" key="1">
    <citation type="submission" date="2018-02" db="EMBL/GenBank/DDBJ databases">
        <title>Complete genome of Klebsiella pneumoniae Podoviridae bacteriophage KP8.</title>
        <authorList>
            <person name="Bokovaya O."/>
            <person name="Tikunov A."/>
            <person name="Morozova V."/>
        </authorList>
    </citation>
    <scope>NUCLEOTIDE SEQUENCE [LARGE SCALE GENOMIC DNA]</scope>
</reference>
<dbReference type="GeneID" id="55607658"/>
<feature type="transmembrane region" description="Helical" evidence="1">
    <location>
        <begin position="35"/>
        <end position="53"/>
    </location>
</feature>
<keyword evidence="1" id="KW-0472">Membrane</keyword>
<name>A0A2P1CCI1_9CAUD</name>
<proteinExistence type="predicted"/>
<organism evidence="2 3">
    <name type="scientific">Klebsiella phage KP8</name>
    <dbReference type="NCBI Taxonomy" id="2099850"/>
    <lineage>
        <taxon>Viruses</taxon>
        <taxon>Duplodnaviria</taxon>
        <taxon>Heunggongvirae</taxon>
        <taxon>Uroviricota</taxon>
        <taxon>Caudoviricetes</taxon>
        <taxon>Schitoviridae</taxon>
        <taxon>Enquatrovirinae</taxon>
        <taxon>Kaypoctavirus</taxon>
        <taxon>Kaypoctavirus KP8</taxon>
    </lineage>
</organism>
<keyword evidence="1" id="KW-1133">Transmembrane helix</keyword>
<dbReference type="KEGG" id="vg:55607658"/>
<dbReference type="RefSeq" id="YP_009837468.1">
    <property type="nucleotide sequence ID" value="NC_048700.1"/>
</dbReference>